<evidence type="ECO:0000259" key="6">
    <source>
        <dbReference type="PROSITE" id="PS51005"/>
    </source>
</evidence>
<reference evidence="7" key="1">
    <citation type="journal article" date="2013" name="Genome Biol.">
        <title>Reference genomes and transcriptomes of Nicotiana sylvestris and Nicotiana tomentosiformis.</title>
        <authorList>
            <person name="Sierro N."/>
            <person name="Battey J.N."/>
            <person name="Ouadi S."/>
            <person name="Bovet L."/>
            <person name="Goepfert S."/>
            <person name="Bakaher N."/>
            <person name="Peitsch M.C."/>
            <person name="Ivanov N.V."/>
        </authorList>
    </citation>
    <scope>NUCLEOTIDE SEQUENCE [LARGE SCALE GENOMIC DNA]</scope>
</reference>
<dbReference type="OrthoDB" id="1305923at2759"/>
<name>A0A1U7Y5M2_NICSY</name>
<organism evidence="7 8">
    <name type="scientific">Nicotiana sylvestris</name>
    <name type="common">Wood tobacco</name>
    <name type="synonym">South American tobacco</name>
    <dbReference type="NCBI Taxonomy" id="4096"/>
    <lineage>
        <taxon>Eukaryota</taxon>
        <taxon>Viridiplantae</taxon>
        <taxon>Streptophyta</taxon>
        <taxon>Embryophyta</taxon>
        <taxon>Tracheophyta</taxon>
        <taxon>Spermatophyta</taxon>
        <taxon>Magnoliopsida</taxon>
        <taxon>eudicotyledons</taxon>
        <taxon>Gunneridae</taxon>
        <taxon>Pentapetalae</taxon>
        <taxon>asterids</taxon>
        <taxon>lamiids</taxon>
        <taxon>Solanales</taxon>
        <taxon>Solanaceae</taxon>
        <taxon>Nicotianoideae</taxon>
        <taxon>Nicotianeae</taxon>
        <taxon>Nicotiana</taxon>
    </lineage>
</organism>
<gene>
    <name evidence="8" type="primary">LOC104245505</name>
</gene>
<proteinExistence type="predicted"/>
<keyword evidence="5" id="KW-0539">Nucleus</keyword>
<sequence>MQLLKFVAGKCLPTEGLIDFADVYSKEPWQLIGDSSKKTHYFLTQLKKKKPIDARFNRTTGNGTWTQQNKGKEIFDEDESLIIGYKRSLSYKNKKDSFLNGRWLMMEYFLADFVLRELKSKEVIWCPSHSNELATLSGFCLQKS</sequence>
<dbReference type="RefSeq" id="XP_009799422.1">
    <property type="nucleotide sequence ID" value="XM_009801120.1"/>
</dbReference>
<accession>A0A1U7Y5M2</accession>
<dbReference type="Pfam" id="PF02365">
    <property type="entry name" value="NAM"/>
    <property type="match status" value="1"/>
</dbReference>
<evidence type="ECO:0000256" key="2">
    <source>
        <dbReference type="ARBA" id="ARBA00023015"/>
    </source>
</evidence>
<dbReference type="GO" id="GO:0005634">
    <property type="term" value="C:nucleus"/>
    <property type="evidence" value="ECO:0007669"/>
    <property type="project" value="UniProtKB-SubCell"/>
</dbReference>
<dbReference type="GO" id="GO:0006355">
    <property type="term" value="P:regulation of DNA-templated transcription"/>
    <property type="evidence" value="ECO:0007669"/>
    <property type="project" value="InterPro"/>
</dbReference>
<dbReference type="InterPro" id="IPR036093">
    <property type="entry name" value="NAC_dom_sf"/>
</dbReference>
<evidence type="ECO:0000256" key="5">
    <source>
        <dbReference type="ARBA" id="ARBA00023242"/>
    </source>
</evidence>
<keyword evidence="2" id="KW-0805">Transcription regulation</keyword>
<evidence type="ECO:0000313" key="7">
    <source>
        <dbReference type="Proteomes" id="UP000189701"/>
    </source>
</evidence>
<dbReference type="PANTHER" id="PTHR31989">
    <property type="entry name" value="NAC DOMAIN-CONTAINING PROTEIN 82-RELATED"/>
    <property type="match status" value="1"/>
</dbReference>
<evidence type="ECO:0000313" key="8">
    <source>
        <dbReference type="RefSeq" id="XP_009799422.1"/>
    </source>
</evidence>
<dbReference type="Proteomes" id="UP000189701">
    <property type="component" value="Unplaced"/>
</dbReference>
<keyword evidence="4" id="KW-0804">Transcription</keyword>
<evidence type="ECO:0000256" key="3">
    <source>
        <dbReference type="ARBA" id="ARBA00023125"/>
    </source>
</evidence>
<dbReference type="Gene3D" id="2.170.150.80">
    <property type="entry name" value="NAC domain"/>
    <property type="match status" value="1"/>
</dbReference>
<dbReference type="AlphaFoldDB" id="A0A1U7Y5M2"/>
<comment type="subcellular location">
    <subcellularLocation>
        <location evidence="1">Nucleus</location>
    </subcellularLocation>
</comment>
<dbReference type="GO" id="GO:0003677">
    <property type="term" value="F:DNA binding"/>
    <property type="evidence" value="ECO:0007669"/>
    <property type="project" value="UniProtKB-KW"/>
</dbReference>
<dbReference type="InterPro" id="IPR003441">
    <property type="entry name" value="NAC-dom"/>
</dbReference>
<keyword evidence="3" id="KW-0238">DNA-binding</keyword>
<dbReference type="PROSITE" id="PS51005">
    <property type="entry name" value="NAC"/>
    <property type="match status" value="1"/>
</dbReference>
<dbReference type="STRING" id="4096.A0A1U7Y5M2"/>
<evidence type="ECO:0000256" key="1">
    <source>
        <dbReference type="ARBA" id="ARBA00004123"/>
    </source>
</evidence>
<reference evidence="8" key="2">
    <citation type="submission" date="2025-08" db="UniProtKB">
        <authorList>
            <consortium name="RefSeq"/>
        </authorList>
    </citation>
    <scope>IDENTIFICATION</scope>
    <source>
        <tissue evidence="8">Leaf</tissue>
    </source>
</reference>
<keyword evidence="7" id="KW-1185">Reference proteome</keyword>
<evidence type="ECO:0000256" key="4">
    <source>
        <dbReference type="ARBA" id="ARBA00023163"/>
    </source>
</evidence>
<protein>
    <submittedName>
        <fullName evidence="8">Uncharacterized protein LOC104245505</fullName>
    </submittedName>
</protein>
<feature type="domain" description="NAC" evidence="6">
    <location>
        <begin position="1"/>
        <end position="131"/>
    </location>
</feature>
<dbReference type="SUPFAM" id="SSF101941">
    <property type="entry name" value="NAC domain"/>
    <property type="match status" value="1"/>
</dbReference>